<dbReference type="PANTHER" id="PTHR34299:SF1">
    <property type="entry name" value="DIACYLGLYCEROL KINASE"/>
    <property type="match status" value="1"/>
</dbReference>
<evidence type="ECO:0000256" key="1">
    <source>
        <dbReference type="ARBA" id="ARBA00004651"/>
    </source>
</evidence>
<dbReference type="CDD" id="cd14265">
    <property type="entry name" value="UDPK_IM_like"/>
    <property type="match status" value="1"/>
</dbReference>
<evidence type="ECO:0000313" key="21">
    <source>
        <dbReference type="Proteomes" id="UP000177932"/>
    </source>
</evidence>
<evidence type="ECO:0000256" key="4">
    <source>
        <dbReference type="ARBA" id="ARBA00022516"/>
    </source>
</evidence>
<keyword evidence="14" id="KW-1208">Phospholipid metabolism</keyword>
<keyword evidence="18" id="KW-0479">Metal-binding</keyword>
<evidence type="ECO:0000256" key="9">
    <source>
        <dbReference type="ARBA" id="ARBA00022840"/>
    </source>
</evidence>
<keyword evidence="12 19" id="KW-0472">Membrane</keyword>
<reference evidence="20 21" key="1">
    <citation type="journal article" date="2016" name="Nat. Commun.">
        <title>Thousands of microbial genomes shed light on interconnected biogeochemical processes in an aquifer system.</title>
        <authorList>
            <person name="Anantharaman K."/>
            <person name="Brown C.T."/>
            <person name="Hug L.A."/>
            <person name="Sharon I."/>
            <person name="Castelle C.J."/>
            <person name="Probst A.J."/>
            <person name="Thomas B.C."/>
            <person name="Singh A."/>
            <person name="Wilkins M.J."/>
            <person name="Karaoz U."/>
            <person name="Brodie E.L."/>
            <person name="Williams K.H."/>
            <person name="Hubbard S.S."/>
            <person name="Banfield J.F."/>
        </authorList>
    </citation>
    <scope>NUCLEOTIDE SEQUENCE [LARGE SCALE GENOMIC DNA]</scope>
</reference>
<keyword evidence="18" id="KW-0460">Magnesium</keyword>
<dbReference type="GO" id="GO:0008654">
    <property type="term" value="P:phospholipid biosynthetic process"/>
    <property type="evidence" value="ECO:0007669"/>
    <property type="project" value="UniProtKB-KW"/>
</dbReference>
<dbReference type="InterPro" id="IPR000829">
    <property type="entry name" value="DAGK"/>
</dbReference>
<dbReference type="GO" id="GO:0046872">
    <property type="term" value="F:metal ion binding"/>
    <property type="evidence" value="ECO:0007669"/>
    <property type="project" value="UniProtKB-KW"/>
</dbReference>
<feature type="binding site" evidence="17">
    <location>
        <position position="26"/>
    </location>
    <ligand>
        <name>ATP</name>
        <dbReference type="ChEBI" id="CHEBI:30616"/>
    </ligand>
</feature>
<dbReference type="STRING" id="1802158.A2827_02225"/>
<evidence type="ECO:0000256" key="13">
    <source>
        <dbReference type="ARBA" id="ARBA00023209"/>
    </source>
</evidence>
<feature type="transmembrane region" description="Helical" evidence="19">
    <location>
        <begin position="41"/>
        <end position="59"/>
    </location>
</feature>
<feature type="binding site" evidence="18">
    <location>
        <position position="85"/>
    </location>
    <ligand>
        <name>a divalent metal cation</name>
        <dbReference type="ChEBI" id="CHEBI:60240"/>
    </ligand>
</feature>
<feature type="binding site" evidence="17">
    <location>
        <begin position="103"/>
        <end position="104"/>
    </location>
    <ligand>
        <name>ATP</name>
        <dbReference type="ChEBI" id="CHEBI:30616"/>
    </ligand>
</feature>
<evidence type="ECO:0000256" key="15">
    <source>
        <dbReference type="PIRSR" id="PIRSR600829-1"/>
    </source>
</evidence>
<dbReference type="GO" id="GO:0016301">
    <property type="term" value="F:kinase activity"/>
    <property type="evidence" value="ECO:0007669"/>
    <property type="project" value="UniProtKB-KW"/>
</dbReference>
<keyword evidence="10 19" id="KW-1133">Transmembrane helix</keyword>
<dbReference type="EMBL" id="MHOD01000009">
    <property type="protein sequence ID" value="OGZ58372.1"/>
    <property type="molecule type" value="Genomic_DNA"/>
</dbReference>
<evidence type="ECO:0000256" key="10">
    <source>
        <dbReference type="ARBA" id="ARBA00022989"/>
    </source>
</evidence>
<keyword evidence="7 17" id="KW-0547">Nucleotide-binding</keyword>
<dbReference type="Pfam" id="PF01219">
    <property type="entry name" value="DAGK_prokar"/>
    <property type="match status" value="1"/>
</dbReference>
<evidence type="ECO:0000256" key="2">
    <source>
        <dbReference type="ARBA" id="ARBA00005967"/>
    </source>
</evidence>
<keyword evidence="9 17" id="KW-0067">ATP-binding</keyword>
<keyword evidence="6 19" id="KW-0812">Transmembrane</keyword>
<evidence type="ECO:0000256" key="18">
    <source>
        <dbReference type="PIRSR" id="PIRSR600829-4"/>
    </source>
</evidence>
<feature type="transmembrane region" description="Helical" evidence="19">
    <location>
        <begin position="105"/>
        <end position="130"/>
    </location>
</feature>
<dbReference type="GO" id="GO:0005886">
    <property type="term" value="C:plasma membrane"/>
    <property type="evidence" value="ECO:0007669"/>
    <property type="project" value="UniProtKB-SubCell"/>
</dbReference>
<feature type="transmembrane region" description="Helical" evidence="19">
    <location>
        <begin position="65"/>
        <end position="84"/>
    </location>
</feature>
<keyword evidence="5" id="KW-0808">Transferase</keyword>
<evidence type="ECO:0000256" key="16">
    <source>
        <dbReference type="PIRSR" id="PIRSR600829-2"/>
    </source>
</evidence>
<evidence type="ECO:0000256" key="11">
    <source>
        <dbReference type="ARBA" id="ARBA00023098"/>
    </source>
</evidence>
<evidence type="ECO:0000256" key="8">
    <source>
        <dbReference type="ARBA" id="ARBA00022777"/>
    </source>
</evidence>
<feature type="active site" description="Proton acceptor" evidence="15">
    <location>
        <position position="78"/>
    </location>
</feature>
<dbReference type="InterPro" id="IPR036945">
    <property type="entry name" value="DAGK_sf"/>
</dbReference>
<evidence type="ECO:0000256" key="3">
    <source>
        <dbReference type="ARBA" id="ARBA00022475"/>
    </source>
</evidence>
<evidence type="ECO:0000256" key="7">
    <source>
        <dbReference type="ARBA" id="ARBA00022741"/>
    </source>
</evidence>
<evidence type="ECO:0008006" key="22">
    <source>
        <dbReference type="Google" id="ProtNLM"/>
    </source>
</evidence>
<dbReference type="Proteomes" id="UP000177932">
    <property type="component" value="Unassembled WGS sequence"/>
</dbReference>
<keyword evidence="13" id="KW-0594">Phospholipid biosynthesis</keyword>
<dbReference type="AlphaFoldDB" id="A0A1G2H7C9"/>
<sequence>MSTYYEDRNVNIVMRELNGLMKSFMYASSGFRALTTERNTVIHIAVAVLVIISAAFFQITRAEWMFLILAISLVVSLELMNNAIERLCSKYTTKYNEDIKFIKDAAAAAVLISSVAAFVTGMVIFMPRIIDIVSR</sequence>
<name>A0A1G2H7C9_9BACT</name>
<comment type="similarity">
    <text evidence="2">Belongs to the bacterial diacylglycerol kinase family.</text>
</comment>
<evidence type="ECO:0000256" key="6">
    <source>
        <dbReference type="ARBA" id="ARBA00022692"/>
    </source>
</evidence>
<dbReference type="GO" id="GO:0005524">
    <property type="term" value="F:ATP binding"/>
    <property type="evidence" value="ECO:0007669"/>
    <property type="project" value="UniProtKB-KW"/>
</dbReference>
<protein>
    <recommendedName>
        <fullName evidence="22">Diacylglycerol kinase</fullName>
    </recommendedName>
</protein>
<dbReference type="PANTHER" id="PTHR34299">
    <property type="entry name" value="DIACYLGLYCEROL KINASE"/>
    <property type="match status" value="1"/>
</dbReference>
<keyword evidence="4" id="KW-0444">Lipid biosynthesis</keyword>
<evidence type="ECO:0000313" key="20">
    <source>
        <dbReference type="EMBL" id="OGZ58372.1"/>
    </source>
</evidence>
<evidence type="ECO:0000256" key="5">
    <source>
        <dbReference type="ARBA" id="ARBA00022679"/>
    </source>
</evidence>
<comment type="subcellular location">
    <subcellularLocation>
        <location evidence="1">Cell membrane</location>
        <topology evidence="1">Multi-pass membrane protein</topology>
    </subcellularLocation>
</comment>
<organism evidence="20 21">
    <name type="scientific">Candidatus Spechtbacteria bacterium RIFCSPHIGHO2_01_FULL_43_30</name>
    <dbReference type="NCBI Taxonomy" id="1802158"/>
    <lineage>
        <taxon>Bacteria</taxon>
        <taxon>Candidatus Spechtiibacteriota</taxon>
    </lineage>
</organism>
<feature type="binding site" evidence="17">
    <location>
        <position position="37"/>
    </location>
    <ligand>
        <name>ATP</name>
        <dbReference type="ChEBI" id="CHEBI:30616"/>
    </ligand>
</feature>
<evidence type="ECO:0000256" key="14">
    <source>
        <dbReference type="ARBA" id="ARBA00023264"/>
    </source>
</evidence>
<gene>
    <name evidence="20" type="ORF">A2827_02225</name>
</gene>
<feature type="binding site" evidence="18">
    <location>
        <position position="37"/>
    </location>
    <ligand>
        <name>a divalent metal cation</name>
        <dbReference type="ChEBI" id="CHEBI:60240"/>
    </ligand>
</feature>
<comment type="caution">
    <text evidence="20">The sequence shown here is derived from an EMBL/GenBank/DDBJ whole genome shotgun (WGS) entry which is preliminary data.</text>
</comment>
<feature type="binding site" evidence="16">
    <location>
        <position position="78"/>
    </location>
    <ligand>
        <name>substrate</name>
    </ligand>
</feature>
<keyword evidence="11" id="KW-0443">Lipid metabolism</keyword>
<proteinExistence type="inferred from homology"/>
<feature type="binding site" evidence="17">
    <location>
        <position position="85"/>
    </location>
    <ligand>
        <name>ATP</name>
        <dbReference type="ChEBI" id="CHEBI:30616"/>
    </ligand>
</feature>
<keyword evidence="8" id="KW-0418">Kinase</keyword>
<evidence type="ECO:0000256" key="17">
    <source>
        <dbReference type="PIRSR" id="PIRSR600829-3"/>
    </source>
</evidence>
<keyword evidence="3" id="KW-1003">Cell membrane</keyword>
<evidence type="ECO:0000256" key="19">
    <source>
        <dbReference type="SAM" id="Phobius"/>
    </source>
</evidence>
<accession>A0A1G2H7C9</accession>
<dbReference type="InterPro" id="IPR033717">
    <property type="entry name" value="UDPK"/>
</dbReference>
<dbReference type="Gene3D" id="1.10.287.3610">
    <property type="match status" value="1"/>
</dbReference>
<evidence type="ECO:0000256" key="12">
    <source>
        <dbReference type="ARBA" id="ARBA00023136"/>
    </source>
</evidence>
<comment type="cofactor">
    <cofactor evidence="18">
        <name>Mg(2+)</name>
        <dbReference type="ChEBI" id="CHEBI:18420"/>
    </cofactor>
    <text evidence="18">Mn(2+), Zn(2+), Cd(2+) and Co(2+) support activity to lesser extents.</text>
</comment>